<comment type="caution">
    <text evidence="2">The sequence shown here is derived from an EMBL/GenBank/DDBJ whole genome shotgun (WGS) entry which is preliminary data.</text>
</comment>
<evidence type="ECO:0000313" key="3">
    <source>
        <dbReference type="Proteomes" id="UP001175000"/>
    </source>
</evidence>
<gene>
    <name evidence="2" type="ORF">B0T14DRAFT_436537</name>
</gene>
<protein>
    <recommendedName>
        <fullName evidence="4">Geranylgeranyl pyrophosphate synthetase</fullName>
    </recommendedName>
</protein>
<name>A0AA40BTY5_9PEZI</name>
<sequence length="486" mass="54127">MASHWSTKSRPHYRSTFATGSATNSTPQTPPPPFGPLLQTVSIEDLADSSKKFANSAAIRDVQVITSYNWVDRKGANPTILVPGMFLFLNSCHQPFLTHLLAGKPPLWTPPAITPQLRQDDGTYFRDKNAAQYPKHPIEPGVVACLNTNPSLPTEIDIMACSSTLGNLLRFVRGSGQDKPFRMLAEKIGNTIFFVRRENSPTELIPDVRGYGHTFPEAYTTWESEVKGSCSHQRLLRYSFGGLDFGVRFGADGYIKPARKAGPSQPPMMKEKSPSVNDLIGTLSGIAVASPNNTPPFGALKVKAAGNVVDQENVFDLKTRSIFTKDKKEHLVDELPRLWVAQIPFFILAFHRSGFFAPSEIQIKDVRANVKAWERIEATNLARLAALVHRLVDIVSNTPSSKVELRCCEVRKLEVREILPEVGNILSPEVRARWESQCNTRDGVYDEKYYDSDSDRDDRLSWDEGSEKDFTACSADDCGYCGHCPY</sequence>
<proteinExistence type="predicted"/>
<dbReference type="PANTHER" id="PTHR35179:SF2">
    <property type="entry name" value="START DOMAIN-CONTAINING PROTEIN"/>
    <property type="match status" value="1"/>
</dbReference>
<dbReference type="AlphaFoldDB" id="A0AA40BTY5"/>
<evidence type="ECO:0000313" key="2">
    <source>
        <dbReference type="EMBL" id="KAK0613522.1"/>
    </source>
</evidence>
<evidence type="ECO:0000256" key="1">
    <source>
        <dbReference type="SAM" id="MobiDB-lite"/>
    </source>
</evidence>
<dbReference type="EMBL" id="JAULSU010000006">
    <property type="protein sequence ID" value="KAK0613522.1"/>
    <property type="molecule type" value="Genomic_DNA"/>
</dbReference>
<dbReference type="PANTHER" id="PTHR35179">
    <property type="entry name" value="PROTEIN CBG02620"/>
    <property type="match status" value="1"/>
</dbReference>
<keyword evidence="3" id="KW-1185">Reference proteome</keyword>
<evidence type="ECO:0008006" key="4">
    <source>
        <dbReference type="Google" id="ProtNLM"/>
    </source>
</evidence>
<dbReference type="Proteomes" id="UP001175000">
    <property type="component" value="Unassembled WGS sequence"/>
</dbReference>
<organism evidence="2 3">
    <name type="scientific">Immersiella caudata</name>
    <dbReference type="NCBI Taxonomy" id="314043"/>
    <lineage>
        <taxon>Eukaryota</taxon>
        <taxon>Fungi</taxon>
        <taxon>Dikarya</taxon>
        <taxon>Ascomycota</taxon>
        <taxon>Pezizomycotina</taxon>
        <taxon>Sordariomycetes</taxon>
        <taxon>Sordariomycetidae</taxon>
        <taxon>Sordariales</taxon>
        <taxon>Lasiosphaeriaceae</taxon>
        <taxon>Immersiella</taxon>
    </lineage>
</organism>
<reference evidence="2" key="1">
    <citation type="submission" date="2023-06" db="EMBL/GenBank/DDBJ databases">
        <title>Genome-scale phylogeny and comparative genomics of the fungal order Sordariales.</title>
        <authorList>
            <consortium name="Lawrence Berkeley National Laboratory"/>
            <person name="Hensen N."/>
            <person name="Bonometti L."/>
            <person name="Westerberg I."/>
            <person name="Brannstrom I.O."/>
            <person name="Guillou S."/>
            <person name="Cros-Aarteil S."/>
            <person name="Calhoun S."/>
            <person name="Haridas S."/>
            <person name="Kuo A."/>
            <person name="Mondo S."/>
            <person name="Pangilinan J."/>
            <person name="Riley R."/>
            <person name="Labutti K."/>
            <person name="Andreopoulos B."/>
            <person name="Lipzen A."/>
            <person name="Chen C."/>
            <person name="Yanf M."/>
            <person name="Daum C."/>
            <person name="Ng V."/>
            <person name="Clum A."/>
            <person name="Steindorff A."/>
            <person name="Ohm R."/>
            <person name="Martin F."/>
            <person name="Silar P."/>
            <person name="Natvig D."/>
            <person name="Lalanne C."/>
            <person name="Gautier V."/>
            <person name="Ament-Velasquez S.L."/>
            <person name="Kruys A."/>
            <person name="Hutchinson M.I."/>
            <person name="Powell A.J."/>
            <person name="Barry K."/>
            <person name="Miller A.N."/>
            <person name="Grigoriev I.V."/>
            <person name="Debuchy R."/>
            <person name="Gladieux P."/>
            <person name="Thoren M.H."/>
            <person name="Johannesson H."/>
        </authorList>
    </citation>
    <scope>NUCLEOTIDE SEQUENCE</scope>
    <source>
        <strain evidence="2">CBS 606.72</strain>
    </source>
</reference>
<accession>A0AA40BTY5</accession>
<feature type="region of interest" description="Disordered" evidence="1">
    <location>
        <begin position="1"/>
        <end position="36"/>
    </location>
</feature>
<feature type="compositionally biased region" description="Polar residues" evidence="1">
    <location>
        <begin position="16"/>
        <end position="25"/>
    </location>
</feature>